<organism evidence="8 9">
    <name type="scientific">Polyangium spumosum</name>
    <dbReference type="NCBI Taxonomy" id="889282"/>
    <lineage>
        <taxon>Bacteria</taxon>
        <taxon>Pseudomonadati</taxon>
        <taxon>Myxococcota</taxon>
        <taxon>Polyangia</taxon>
        <taxon>Polyangiales</taxon>
        <taxon>Polyangiaceae</taxon>
        <taxon>Polyangium</taxon>
    </lineage>
</organism>
<dbReference type="SUPFAM" id="SSF63882">
    <property type="entry name" value="MoeA N-terminal region -like"/>
    <property type="match status" value="1"/>
</dbReference>
<keyword evidence="9" id="KW-1185">Reference proteome</keyword>
<evidence type="ECO:0000256" key="4">
    <source>
        <dbReference type="ARBA" id="ARBA00023150"/>
    </source>
</evidence>
<evidence type="ECO:0000256" key="2">
    <source>
        <dbReference type="ARBA" id="ARBA00005046"/>
    </source>
</evidence>
<sequence length="410" mass="42568">MRGFQRRASVDEALSTLASRSIALDAERVPVTEASGRVLAEDVCAAVSVPHFRRAAMDGWAVVGESTFGASTYAPASLVLIGEARPGRPFAGALRHGEAVRITTGAPVPEGADAVLMAERAEEITRGDRTIVSVVEPVSPGKHVGAVGEDVPAGSIVARRGRKLRPQDVGLLASVGAALVPVVARPRVRVVITGDELLAPGQMPEGSCIVDSNSVVLAALVARDGGALSPTVRAADRYELVREAIAAGDEDVVLVSGGSSVGPEDHAPLALAEIGELTVHGVAMRPSSPAGFGFIAGKTRERTVFLLPGNPVSCLCAYEFFAGPTIRALGGLPRAWPHRRARGRLAAKIVSELGRVDYVRVAYDGARVTPIMTSGASILSSTTRADGVVLVSAGSEGHAEDEEVEVFLYD</sequence>
<dbReference type="InterPro" id="IPR036425">
    <property type="entry name" value="MoaB/Mog-like_dom_sf"/>
</dbReference>
<name>A0A6N7PVV3_9BACT</name>
<dbReference type="EMBL" id="WJIE01000003">
    <property type="protein sequence ID" value="MRG92941.1"/>
    <property type="molecule type" value="Genomic_DNA"/>
</dbReference>
<evidence type="ECO:0000256" key="1">
    <source>
        <dbReference type="ARBA" id="ARBA00002901"/>
    </source>
</evidence>
<dbReference type="Gene3D" id="3.40.980.10">
    <property type="entry name" value="MoaB/Mog-like domain"/>
    <property type="match status" value="1"/>
</dbReference>
<dbReference type="PANTHER" id="PTHR10192:SF19">
    <property type="entry name" value="MOLYBDOPTERIN BIOSYNTHESIS PROTEIN MJ0666-RELATED"/>
    <property type="match status" value="1"/>
</dbReference>
<dbReference type="Proteomes" id="UP000440224">
    <property type="component" value="Unassembled WGS sequence"/>
</dbReference>
<comment type="cofactor">
    <cofactor evidence="6">
        <name>Mg(2+)</name>
        <dbReference type="ChEBI" id="CHEBI:18420"/>
    </cofactor>
</comment>
<evidence type="ECO:0000313" key="8">
    <source>
        <dbReference type="EMBL" id="MRG92941.1"/>
    </source>
</evidence>
<dbReference type="EC" id="2.10.1.1" evidence="6"/>
<dbReference type="Pfam" id="PF03453">
    <property type="entry name" value="MoeA_N"/>
    <property type="match status" value="1"/>
</dbReference>
<keyword evidence="6" id="KW-0460">Magnesium</keyword>
<dbReference type="InterPro" id="IPR036688">
    <property type="entry name" value="MoeA_C_domain_IV_sf"/>
</dbReference>
<feature type="domain" description="MoaB/Mog" evidence="7">
    <location>
        <begin position="189"/>
        <end position="328"/>
    </location>
</feature>
<dbReference type="Gene3D" id="3.90.105.10">
    <property type="entry name" value="Molybdopterin biosynthesis moea protein, domain 2"/>
    <property type="match status" value="1"/>
</dbReference>
<dbReference type="InterPro" id="IPR038987">
    <property type="entry name" value="MoeA-like"/>
</dbReference>
<proteinExistence type="inferred from homology"/>
<evidence type="ECO:0000256" key="6">
    <source>
        <dbReference type="RuleBase" id="RU365090"/>
    </source>
</evidence>
<dbReference type="OrthoDB" id="9804758at2"/>
<dbReference type="Gene3D" id="2.170.190.11">
    <property type="entry name" value="Molybdopterin biosynthesis moea protein, domain 3"/>
    <property type="match status" value="1"/>
</dbReference>
<evidence type="ECO:0000313" key="9">
    <source>
        <dbReference type="Proteomes" id="UP000440224"/>
    </source>
</evidence>
<protein>
    <recommendedName>
        <fullName evidence="6">Molybdopterin molybdenumtransferase</fullName>
        <ecNumber evidence="6">2.10.1.1</ecNumber>
    </recommendedName>
</protein>
<comment type="similarity">
    <text evidence="3 6">Belongs to the MoeA family.</text>
</comment>
<dbReference type="CDD" id="cd00887">
    <property type="entry name" value="MoeA"/>
    <property type="match status" value="1"/>
</dbReference>
<dbReference type="InterPro" id="IPR001453">
    <property type="entry name" value="MoaB/Mog_dom"/>
</dbReference>
<dbReference type="SUPFAM" id="SSF63867">
    <property type="entry name" value="MoeA C-terminal domain-like"/>
    <property type="match status" value="1"/>
</dbReference>
<evidence type="ECO:0000256" key="3">
    <source>
        <dbReference type="ARBA" id="ARBA00010763"/>
    </source>
</evidence>
<dbReference type="Pfam" id="PF00994">
    <property type="entry name" value="MoCF_biosynth"/>
    <property type="match status" value="1"/>
</dbReference>
<dbReference type="GO" id="GO:0006777">
    <property type="term" value="P:Mo-molybdopterin cofactor biosynthetic process"/>
    <property type="evidence" value="ECO:0007669"/>
    <property type="project" value="UniProtKB-UniRule"/>
</dbReference>
<dbReference type="InterPro" id="IPR036135">
    <property type="entry name" value="MoeA_linker/N_sf"/>
</dbReference>
<evidence type="ECO:0000256" key="5">
    <source>
        <dbReference type="ARBA" id="ARBA00047317"/>
    </source>
</evidence>
<dbReference type="UniPathway" id="UPA00344"/>
<keyword evidence="6 8" id="KW-0808">Transferase</keyword>
<reference evidence="8 9" key="1">
    <citation type="submission" date="2019-10" db="EMBL/GenBank/DDBJ databases">
        <title>A soil myxobacterium in the family Polyangiaceae.</title>
        <authorList>
            <person name="Li Y."/>
            <person name="Wang J."/>
        </authorList>
    </citation>
    <scope>NUCLEOTIDE SEQUENCE [LARGE SCALE GENOMIC DNA]</scope>
    <source>
        <strain evidence="8 9">DSM 14734</strain>
    </source>
</reference>
<comment type="catalytic activity">
    <reaction evidence="5">
        <text>adenylyl-molybdopterin + molybdate = Mo-molybdopterin + AMP + H(+)</text>
        <dbReference type="Rhea" id="RHEA:35047"/>
        <dbReference type="ChEBI" id="CHEBI:15378"/>
        <dbReference type="ChEBI" id="CHEBI:36264"/>
        <dbReference type="ChEBI" id="CHEBI:62727"/>
        <dbReference type="ChEBI" id="CHEBI:71302"/>
        <dbReference type="ChEBI" id="CHEBI:456215"/>
        <dbReference type="EC" id="2.10.1.1"/>
    </reaction>
</comment>
<dbReference type="GO" id="GO:0005737">
    <property type="term" value="C:cytoplasm"/>
    <property type="evidence" value="ECO:0007669"/>
    <property type="project" value="TreeGrafter"/>
</dbReference>
<dbReference type="SUPFAM" id="SSF53218">
    <property type="entry name" value="Molybdenum cofactor biosynthesis proteins"/>
    <property type="match status" value="1"/>
</dbReference>
<gene>
    <name evidence="8" type="ORF">GF068_13525</name>
</gene>
<dbReference type="InterPro" id="IPR005110">
    <property type="entry name" value="MoeA_linker/N"/>
</dbReference>
<dbReference type="Gene3D" id="2.40.340.10">
    <property type="entry name" value="MoeA, C-terminal, domain IV"/>
    <property type="match status" value="1"/>
</dbReference>
<dbReference type="Pfam" id="PF03454">
    <property type="entry name" value="MoeA_C"/>
    <property type="match status" value="1"/>
</dbReference>
<comment type="caution">
    <text evidence="8">The sequence shown here is derived from an EMBL/GenBank/DDBJ whole genome shotgun (WGS) entry which is preliminary data.</text>
</comment>
<dbReference type="SMART" id="SM00852">
    <property type="entry name" value="MoCF_biosynth"/>
    <property type="match status" value="1"/>
</dbReference>
<evidence type="ECO:0000259" key="7">
    <source>
        <dbReference type="SMART" id="SM00852"/>
    </source>
</evidence>
<keyword evidence="6" id="KW-0500">Molybdenum</keyword>
<dbReference type="GO" id="GO:0061599">
    <property type="term" value="F:molybdopterin molybdotransferase activity"/>
    <property type="evidence" value="ECO:0007669"/>
    <property type="project" value="UniProtKB-UniRule"/>
</dbReference>
<dbReference type="NCBIfam" id="NF045515">
    <property type="entry name" value="Glp_gephyrin"/>
    <property type="match status" value="1"/>
</dbReference>
<keyword evidence="6" id="KW-0479">Metal-binding</keyword>
<dbReference type="PANTHER" id="PTHR10192">
    <property type="entry name" value="MOLYBDOPTERIN BIOSYNTHESIS PROTEIN"/>
    <property type="match status" value="1"/>
</dbReference>
<comment type="function">
    <text evidence="1 6">Catalyzes the insertion of molybdate into adenylated molybdopterin with the concomitant release of AMP.</text>
</comment>
<comment type="pathway">
    <text evidence="2 6">Cofactor biosynthesis; molybdopterin biosynthesis.</text>
</comment>
<keyword evidence="4 6" id="KW-0501">Molybdenum cofactor biosynthesis</keyword>
<dbReference type="InterPro" id="IPR005111">
    <property type="entry name" value="MoeA_C_domain_IV"/>
</dbReference>
<dbReference type="AlphaFoldDB" id="A0A6N7PVV3"/>
<dbReference type="GO" id="GO:0046872">
    <property type="term" value="F:metal ion binding"/>
    <property type="evidence" value="ECO:0007669"/>
    <property type="project" value="UniProtKB-UniRule"/>
</dbReference>
<accession>A0A6N7PVV3</accession>